<feature type="transmembrane region" description="Helical" evidence="12">
    <location>
        <begin position="12"/>
        <end position="32"/>
    </location>
</feature>
<keyword evidence="8 12" id="KW-0812">Transmembrane</keyword>
<keyword evidence="7 12" id="KW-0997">Cell inner membrane</keyword>
<evidence type="ECO:0000256" key="7">
    <source>
        <dbReference type="ARBA" id="ARBA00022519"/>
    </source>
</evidence>
<evidence type="ECO:0000256" key="9">
    <source>
        <dbReference type="ARBA" id="ARBA00022748"/>
    </source>
</evidence>
<dbReference type="PANTHER" id="PTHR37531">
    <property type="entry name" value="HEME EXPORTER PROTEIN D"/>
    <property type="match status" value="1"/>
</dbReference>
<evidence type="ECO:0000256" key="8">
    <source>
        <dbReference type="ARBA" id="ARBA00022692"/>
    </source>
</evidence>
<dbReference type="Proteomes" id="UP001321825">
    <property type="component" value="Chromosome"/>
</dbReference>
<dbReference type="GO" id="GO:0017004">
    <property type="term" value="P:cytochrome complex assembly"/>
    <property type="evidence" value="ECO:0007669"/>
    <property type="project" value="UniProtKB-KW"/>
</dbReference>
<dbReference type="GO" id="GO:0015886">
    <property type="term" value="P:heme transport"/>
    <property type="evidence" value="ECO:0007669"/>
    <property type="project" value="InterPro"/>
</dbReference>
<keyword evidence="14" id="KW-1185">Reference proteome</keyword>
<dbReference type="EMBL" id="AP024714">
    <property type="protein sequence ID" value="BCX82218.1"/>
    <property type="molecule type" value="Genomic_DNA"/>
</dbReference>
<name>A0AAU9BTI3_9GAMM</name>
<dbReference type="InterPro" id="IPR007078">
    <property type="entry name" value="Haem_export_protD_CcmD"/>
</dbReference>
<keyword evidence="9 12" id="KW-0201">Cytochrome c-type biogenesis</keyword>
<dbReference type="GO" id="GO:0005886">
    <property type="term" value="C:plasma membrane"/>
    <property type="evidence" value="ECO:0007669"/>
    <property type="project" value="UniProtKB-SubCell"/>
</dbReference>
<gene>
    <name evidence="13" type="ORF">MIT9_P1803</name>
</gene>
<keyword evidence="5 12" id="KW-0813">Transport</keyword>
<protein>
    <recommendedName>
        <fullName evidence="4 12">Heme exporter protein D</fullName>
    </recommendedName>
</protein>
<evidence type="ECO:0000313" key="14">
    <source>
        <dbReference type="Proteomes" id="UP001321825"/>
    </source>
</evidence>
<evidence type="ECO:0000256" key="6">
    <source>
        <dbReference type="ARBA" id="ARBA00022475"/>
    </source>
</evidence>
<organism evidence="13 14">
    <name type="scientific">Methylomarinovum caldicuralii</name>
    <dbReference type="NCBI Taxonomy" id="438856"/>
    <lineage>
        <taxon>Bacteria</taxon>
        <taxon>Pseudomonadati</taxon>
        <taxon>Pseudomonadota</taxon>
        <taxon>Gammaproteobacteria</taxon>
        <taxon>Methylococcales</taxon>
        <taxon>Methylothermaceae</taxon>
        <taxon>Methylomarinovum</taxon>
    </lineage>
</organism>
<evidence type="ECO:0000256" key="4">
    <source>
        <dbReference type="ARBA" id="ARBA00016461"/>
    </source>
</evidence>
<dbReference type="PANTHER" id="PTHR37531:SF1">
    <property type="entry name" value="HEME EXPORTER PROTEIN D"/>
    <property type="match status" value="1"/>
</dbReference>
<reference evidence="14" key="1">
    <citation type="journal article" date="2024" name="Int. J. Syst. Evol. Microbiol.">
        <title>Methylomarinovum tepidoasis sp. nov., a moderately thermophilic methanotroph of the family Methylothermaceae isolated from a deep-sea hydrothermal field.</title>
        <authorList>
            <person name="Hirayama H."/>
            <person name="Takaki Y."/>
            <person name="Abe M."/>
            <person name="Miyazaki M."/>
            <person name="Uematsu K."/>
            <person name="Matsui Y."/>
            <person name="Takai K."/>
        </authorList>
    </citation>
    <scope>NUCLEOTIDE SEQUENCE [LARGE SCALE GENOMIC DNA]</scope>
    <source>
        <strain evidence="14">IT-9</strain>
    </source>
</reference>
<dbReference type="AlphaFoldDB" id="A0AAU9BTI3"/>
<comment type="similarity">
    <text evidence="3 12">Belongs to the CcmD/CycX/HelD family.</text>
</comment>
<dbReference type="GO" id="GO:1903607">
    <property type="term" value="P:cytochrome c biosynthetic process"/>
    <property type="evidence" value="ECO:0007669"/>
    <property type="project" value="TreeGrafter"/>
</dbReference>
<sequence length="55" mass="6584">MTWQEFIHMGGYGAYVWSAYGLTAVVLIWNLVAPLRRRREVLARLRRWYDQEAGR</sequence>
<accession>A0AAU9BTI3</accession>
<evidence type="ECO:0000313" key="13">
    <source>
        <dbReference type="EMBL" id="BCX82218.1"/>
    </source>
</evidence>
<keyword evidence="6 12" id="KW-1003">Cell membrane</keyword>
<evidence type="ECO:0000256" key="2">
    <source>
        <dbReference type="ARBA" id="ARBA00004377"/>
    </source>
</evidence>
<evidence type="ECO:0000256" key="3">
    <source>
        <dbReference type="ARBA" id="ARBA00008741"/>
    </source>
</evidence>
<dbReference type="NCBIfam" id="TIGR03141">
    <property type="entry name" value="cytochro_ccmD"/>
    <property type="match status" value="1"/>
</dbReference>
<evidence type="ECO:0000256" key="10">
    <source>
        <dbReference type="ARBA" id="ARBA00022989"/>
    </source>
</evidence>
<evidence type="ECO:0000256" key="1">
    <source>
        <dbReference type="ARBA" id="ARBA00002442"/>
    </source>
</evidence>
<evidence type="ECO:0000256" key="11">
    <source>
        <dbReference type="ARBA" id="ARBA00023136"/>
    </source>
</evidence>
<dbReference type="InterPro" id="IPR052075">
    <property type="entry name" value="Heme_exporter_D"/>
</dbReference>
<keyword evidence="11 12" id="KW-0472">Membrane</keyword>
<keyword evidence="10 12" id="KW-1133">Transmembrane helix</keyword>
<evidence type="ECO:0000256" key="12">
    <source>
        <dbReference type="RuleBase" id="RU363101"/>
    </source>
</evidence>
<dbReference type="KEGG" id="mcau:MIT9_P1803"/>
<dbReference type="Pfam" id="PF04995">
    <property type="entry name" value="CcmD"/>
    <property type="match status" value="1"/>
</dbReference>
<comment type="subcellular location">
    <subcellularLocation>
        <location evidence="2 12">Cell inner membrane</location>
        <topology evidence="2 12">Single-pass membrane protein</topology>
    </subcellularLocation>
</comment>
<proteinExistence type="inferred from homology"/>
<comment type="function">
    <text evidence="1 12">Required for the export of heme to the periplasm for the biogenesis of c-type cytochromes.</text>
</comment>
<evidence type="ECO:0000256" key="5">
    <source>
        <dbReference type="ARBA" id="ARBA00022448"/>
    </source>
</evidence>
<dbReference type="RefSeq" id="WP_317704625.1">
    <property type="nucleotide sequence ID" value="NZ_AP024714.1"/>
</dbReference>